<gene>
    <name evidence="4" type="ORF">E3N88_00066</name>
</gene>
<dbReference type="AlphaFoldDB" id="A0A5N6PZT1"/>
<reference evidence="4 5" key="1">
    <citation type="submission" date="2019-05" db="EMBL/GenBank/DDBJ databases">
        <title>Mikania micrantha, genome provides insights into the molecular mechanism of rapid growth.</title>
        <authorList>
            <person name="Liu B."/>
        </authorList>
    </citation>
    <scope>NUCLEOTIDE SEQUENCE [LARGE SCALE GENOMIC DNA]</scope>
    <source>
        <strain evidence="4">NLD-2019</strain>
        <tissue evidence="4">Leaf</tissue>
    </source>
</reference>
<dbReference type="PANTHER" id="PTHR33463:SF222">
    <property type="entry name" value="NB-ARC-RELATED"/>
    <property type="match status" value="1"/>
</dbReference>
<dbReference type="OrthoDB" id="1738691at2759"/>
<dbReference type="InterPro" id="IPR002182">
    <property type="entry name" value="NB-ARC"/>
</dbReference>
<name>A0A5N6PZT1_9ASTR</name>
<comment type="caution">
    <text evidence="4">The sequence shown here is derived from an EMBL/GenBank/DDBJ whole genome shotgun (WGS) entry which is preliminary data.</text>
</comment>
<evidence type="ECO:0000256" key="2">
    <source>
        <dbReference type="SAM" id="MobiDB-lite"/>
    </source>
</evidence>
<dbReference type="GO" id="GO:0043531">
    <property type="term" value="F:ADP binding"/>
    <property type="evidence" value="ECO:0007669"/>
    <property type="project" value="InterPro"/>
</dbReference>
<accession>A0A5N6PZT1</accession>
<organism evidence="4 5">
    <name type="scientific">Mikania micrantha</name>
    <name type="common">bitter vine</name>
    <dbReference type="NCBI Taxonomy" id="192012"/>
    <lineage>
        <taxon>Eukaryota</taxon>
        <taxon>Viridiplantae</taxon>
        <taxon>Streptophyta</taxon>
        <taxon>Embryophyta</taxon>
        <taxon>Tracheophyta</taxon>
        <taxon>Spermatophyta</taxon>
        <taxon>Magnoliopsida</taxon>
        <taxon>eudicotyledons</taxon>
        <taxon>Gunneridae</taxon>
        <taxon>Pentapetalae</taxon>
        <taxon>asterids</taxon>
        <taxon>campanulids</taxon>
        <taxon>Asterales</taxon>
        <taxon>Asteraceae</taxon>
        <taxon>Asteroideae</taxon>
        <taxon>Heliantheae alliance</taxon>
        <taxon>Eupatorieae</taxon>
        <taxon>Mikania</taxon>
    </lineage>
</organism>
<dbReference type="Gene3D" id="3.40.50.300">
    <property type="entry name" value="P-loop containing nucleotide triphosphate hydrolases"/>
    <property type="match status" value="1"/>
</dbReference>
<dbReference type="Pfam" id="PF00931">
    <property type="entry name" value="NB-ARC"/>
    <property type="match status" value="1"/>
</dbReference>
<sequence length="186" mass="20781">MIKASHIKTRTGRRPCATSVYGHYANECQNQKGEDKKQEETHLVQSKDVPSSVPDWVIKVETLKQVESISSEGYGCLNIKMRYRAGKKACEATERIKDLTTENNAFVWTDAPIPTGRVDSKPATSTPSSHGVNFKSRDRPFNEALKWLQQDNNQSQVIALCGMGGVGKSTMMEQLRTVANDKNMFN</sequence>
<feature type="domain" description="NB-ARC" evidence="3">
    <location>
        <begin position="140"/>
        <end position="175"/>
    </location>
</feature>
<feature type="region of interest" description="Disordered" evidence="2">
    <location>
        <begin position="117"/>
        <end position="136"/>
    </location>
</feature>
<feature type="compositionally biased region" description="Polar residues" evidence="2">
    <location>
        <begin position="122"/>
        <end position="131"/>
    </location>
</feature>
<protein>
    <recommendedName>
        <fullName evidence="3">NB-ARC domain-containing protein</fullName>
    </recommendedName>
</protein>
<dbReference type="EMBL" id="SZYD01000001">
    <property type="protein sequence ID" value="KAD7476930.1"/>
    <property type="molecule type" value="Genomic_DNA"/>
</dbReference>
<dbReference type="InterPro" id="IPR050905">
    <property type="entry name" value="Plant_NBS-LRR"/>
</dbReference>
<dbReference type="Proteomes" id="UP000326396">
    <property type="component" value="Linkage Group LG1"/>
</dbReference>
<dbReference type="SUPFAM" id="SSF52540">
    <property type="entry name" value="P-loop containing nucleoside triphosphate hydrolases"/>
    <property type="match status" value="1"/>
</dbReference>
<dbReference type="InterPro" id="IPR027417">
    <property type="entry name" value="P-loop_NTPase"/>
</dbReference>
<keyword evidence="5" id="KW-1185">Reference proteome</keyword>
<evidence type="ECO:0000259" key="3">
    <source>
        <dbReference type="Pfam" id="PF00931"/>
    </source>
</evidence>
<dbReference type="PANTHER" id="PTHR33463">
    <property type="entry name" value="NB-ARC DOMAIN-CONTAINING PROTEIN-RELATED"/>
    <property type="match status" value="1"/>
</dbReference>
<evidence type="ECO:0000313" key="5">
    <source>
        <dbReference type="Proteomes" id="UP000326396"/>
    </source>
</evidence>
<keyword evidence="1" id="KW-0611">Plant defense</keyword>
<evidence type="ECO:0000313" key="4">
    <source>
        <dbReference type="EMBL" id="KAD7476930.1"/>
    </source>
</evidence>
<proteinExistence type="predicted"/>
<evidence type="ECO:0000256" key="1">
    <source>
        <dbReference type="ARBA" id="ARBA00022821"/>
    </source>
</evidence>